<keyword evidence="4" id="KW-0548">Nucleotidyltransferase</keyword>
<organism evidence="11 12">
    <name type="scientific">Agromyces marinus</name>
    <dbReference type="NCBI Taxonomy" id="1389020"/>
    <lineage>
        <taxon>Bacteria</taxon>
        <taxon>Bacillati</taxon>
        <taxon>Actinomycetota</taxon>
        <taxon>Actinomycetes</taxon>
        <taxon>Micrococcales</taxon>
        <taxon>Microbacteriaceae</taxon>
        <taxon>Agromyces</taxon>
    </lineage>
</organism>
<keyword evidence="8" id="KW-0460">Magnesium</keyword>
<dbReference type="Proteomes" id="UP001321477">
    <property type="component" value="Chromosome"/>
</dbReference>
<keyword evidence="3" id="KW-0808">Transferase</keyword>
<dbReference type="InterPro" id="IPR052038">
    <property type="entry name" value="Type-VII_TA_antitoxin"/>
</dbReference>
<dbReference type="PANTHER" id="PTHR33571">
    <property type="entry name" value="SSL8005 PROTEIN"/>
    <property type="match status" value="1"/>
</dbReference>
<evidence type="ECO:0000256" key="7">
    <source>
        <dbReference type="ARBA" id="ARBA00022840"/>
    </source>
</evidence>
<evidence type="ECO:0000313" key="12">
    <source>
        <dbReference type="Proteomes" id="UP001321477"/>
    </source>
</evidence>
<dbReference type="SUPFAM" id="SSF81301">
    <property type="entry name" value="Nucleotidyltransferase"/>
    <property type="match status" value="1"/>
</dbReference>
<proteinExistence type="inferred from homology"/>
<keyword evidence="7" id="KW-0067">ATP-binding</keyword>
<evidence type="ECO:0000256" key="3">
    <source>
        <dbReference type="ARBA" id="ARBA00022679"/>
    </source>
</evidence>
<evidence type="ECO:0000256" key="1">
    <source>
        <dbReference type="ARBA" id="ARBA00001946"/>
    </source>
</evidence>
<dbReference type="Gene3D" id="3.30.460.10">
    <property type="entry name" value="Beta Polymerase, domain 2"/>
    <property type="match status" value="1"/>
</dbReference>
<evidence type="ECO:0000256" key="4">
    <source>
        <dbReference type="ARBA" id="ARBA00022695"/>
    </source>
</evidence>
<reference evidence="12" key="1">
    <citation type="journal article" date="2019" name="Int. J. Syst. Evol. Microbiol.">
        <title>The Global Catalogue of Microorganisms (GCM) 10K type strain sequencing project: providing services to taxonomists for standard genome sequencing and annotation.</title>
        <authorList>
            <consortium name="The Broad Institute Genomics Platform"/>
            <consortium name="The Broad Institute Genome Sequencing Center for Infectious Disease"/>
            <person name="Wu L."/>
            <person name="Ma J."/>
        </authorList>
    </citation>
    <scope>NUCLEOTIDE SEQUENCE [LARGE SCALE GENOMIC DNA]</scope>
    <source>
        <strain evidence="12">NBRC 109019</strain>
    </source>
</reference>
<dbReference type="CDD" id="cd05403">
    <property type="entry name" value="NT_KNTase_like"/>
    <property type="match status" value="1"/>
</dbReference>
<dbReference type="EMBL" id="AP027734">
    <property type="protein sequence ID" value="BDZ56207.1"/>
    <property type="molecule type" value="Genomic_DNA"/>
</dbReference>
<dbReference type="InterPro" id="IPR002934">
    <property type="entry name" value="Polymerase_NTP_transf_dom"/>
</dbReference>
<comment type="similarity">
    <text evidence="9">Belongs to the MntA antitoxin family.</text>
</comment>
<evidence type="ECO:0000256" key="9">
    <source>
        <dbReference type="ARBA" id="ARBA00038276"/>
    </source>
</evidence>
<evidence type="ECO:0000256" key="6">
    <source>
        <dbReference type="ARBA" id="ARBA00022741"/>
    </source>
</evidence>
<dbReference type="Pfam" id="PF01909">
    <property type="entry name" value="NTP_transf_2"/>
    <property type="match status" value="1"/>
</dbReference>
<evidence type="ECO:0000259" key="10">
    <source>
        <dbReference type="Pfam" id="PF01909"/>
    </source>
</evidence>
<keyword evidence="12" id="KW-1185">Reference proteome</keyword>
<evidence type="ECO:0000256" key="2">
    <source>
        <dbReference type="ARBA" id="ARBA00022649"/>
    </source>
</evidence>
<evidence type="ECO:0000256" key="5">
    <source>
        <dbReference type="ARBA" id="ARBA00022723"/>
    </source>
</evidence>
<keyword evidence="5" id="KW-0479">Metal-binding</keyword>
<sequence length="124" mass="12994">MHSHSTPRLETIAAILSRMATVSPAAATKRAALVAHREELDAVLRRYGALNARLFGSVARGDADDASDVDILVDLDPDGGNPLLRVAGIGEEFSRILGARVDVVTPPLLRDPVSATAMADAVAL</sequence>
<dbReference type="PANTHER" id="PTHR33571:SF12">
    <property type="entry name" value="BSL3053 PROTEIN"/>
    <property type="match status" value="1"/>
</dbReference>
<comment type="cofactor">
    <cofactor evidence="1">
        <name>Mg(2+)</name>
        <dbReference type="ChEBI" id="CHEBI:18420"/>
    </cofactor>
</comment>
<evidence type="ECO:0000313" key="11">
    <source>
        <dbReference type="EMBL" id="BDZ56207.1"/>
    </source>
</evidence>
<protein>
    <recommendedName>
        <fullName evidence="10">Polymerase nucleotidyl transferase domain-containing protein</fullName>
    </recommendedName>
</protein>
<name>A0ABN6YJY5_9MICO</name>
<dbReference type="InterPro" id="IPR043519">
    <property type="entry name" value="NT_sf"/>
</dbReference>
<keyword evidence="2" id="KW-1277">Toxin-antitoxin system</keyword>
<keyword evidence="6" id="KW-0547">Nucleotide-binding</keyword>
<accession>A0ABN6YJY5</accession>
<evidence type="ECO:0000256" key="8">
    <source>
        <dbReference type="ARBA" id="ARBA00022842"/>
    </source>
</evidence>
<feature type="domain" description="Polymerase nucleotidyl transferase" evidence="10">
    <location>
        <begin position="40"/>
        <end position="115"/>
    </location>
</feature>
<gene>
    <name evidence="11" type="ORF">GCM10025870_32800</name>
</gene>